<feature type="compositionally biased region" description="Low complexity" evidence="1">
    <location>
        <begin position="36"/>
        <end position="63"/>
    </location>
</feature>
<evidence type="ECO:0000256" key="1">
    <source>
        <dbReference type="SAM" id="MobiDB-lite"/>
    </source>
</evidence>
<evidence type="ECO:0000313" key="2">
    <source>
        <dbReference type="EMBL" id="QHT88126.1"/>
    </source>
</evidence>
<sequence>MNSDNETYMIDDDGQIVLLPNTSTPQQGVVSPQQGFVSPQQGVVSPQQGFVSPQQGVVSPQQGFVSPQQGFVSPQQGFVSPQQLTYSSNLSDFSQLHPTVAQTQPNTQNINRPRNTVYKQLPYRPIQQQQPQQSLLKPIQPQMSMLQPQRQIQTQTPTHAPNMQSRTLNSHQPQNDVSYNNWKKMNLNITQMVTENTQSQPQSQYNDEPVMDIQPHLQLANRARYGSYIDNSQRPKTYSVRTSNGPSSCLSIKKANNKESIYM</sequence>
<feature type="compositionally biased region" description="Polar residues" evidence="1">
    <location>
        <begin position="21"/>
        <end position="35"/>
    </location>
</feature>
<accession>A0A6C0I700</accession>
<dbReference type="AlphaFoldDB" id="A0A6C0I700"/>
<feature type="region of interest" description="Disordered" evidence="1">
    <location>
        <begin position="21"/>
        <end position="63"/>
    </location>
</feature>
<protein>
    <submittedName>
        <fullName evidence="2">Uncharacterized protein</fullName>
    </submittedName>
</protein>
<dbReference type="EMBL" id="MN740109">
    <property type="protein sequence ID" value="QHT88126.1"/>
    <property type="molecule type" value="Genomic_DNA"/>
</dbReference>
<name>A0A6C0I700_9ZZZZ</name>
<organism evidence="2">
    <name type="scientific">viral metagenome</name>
    <dbReference type="NCBI Taxonomy" id="1070528"/>
    <lineage>
        <taxon>unclassified sequences</taxon>
        <taxon>metagenomes</taxon>
        <taxon>organismal metagenomes</taxon>
    </lineage>
</organism>
<reference evidence="2" key="1">
    <citation type="journal article" date="2020" name="Nature">
        <title>Giant virus diversity and host interactions through global metagenomics.</title>
        <authorList>
            <person name="Schulz F."/>
            <person name="Roux S."/>
            <person name="Paez-Espino D."/>
            <person name="Jungbluth S."/>
            <person name="Walsh D.A."/>
            <person name="Denef V.J."/>
            <person name="McMahon K.D."/>
            <person name="Konstantinidis K.T."/>
            <person name="Eloe-Fadrosh E.A."/>
            <person name="Kyrpides N.C."/>
            <person name="Woyke T."/>
        </authorList>
    </citation>
    <scope>NUCLEOTIDE SEQUENCE</scope>
    <source>
        <strain evidence="2">GVMAG-M-3300023184-24</strain>
    </source>
</reference>
<proteinExistence type="predicted"/>